<name>A0A024G2M8_9STRA</name>
<dbReference type="Pfam" id="PF04218">
    <property type="entry name" value="CENP-B_N"/>
    <property type="match status" value="1"/>
</dbReference>
<dbReference type="Gene3D" id="1.10.10.60">
    <property type="entry name" value="Homeodomain-like"/>
    <property type="match status" value="1"/>
</dbReference>
<organism evidence="2 3">
    <name type="scientific">Albugo candida</name>
    <dbReference type="NCBI Taxonomy" id="65357"/>
    <lineage>
        <taxon>Eukaryota</taxon>
        <taxon>Sar</taxon>
        <taxon>Stramenopiles</taxon>
        <taxon>Oomycota</taxon>
        <taxon>Peronosporomycetes</taxon>
        <taxon>Albuginales</taxon>
        <taxon>Albuginaceae</taxon>
        <taxon>Albugo</taxon>
    </lineage>
</organism>
<evidence type="ECO:0000259" key="1">
    <source>
        <dbReference type="Pfam" id="PF04218"/>
    </source>
</evidence>
<feature type="domain" description="HTH psq-type" evidence="1">
    <location>
        <begin position="118"/>
        <end position="166"/>
    </location>
</feature>
<keyword evidence="3" id="KW-1185">Reference proteome</keyword>
<accession>A0A024G2M8</accession>
<dbReference type="Proteomes" id="UP000053237">
    <property type="component" value="Unassembled WGS sequence"/>
</dbReference>
<dbReference type="AlphaFoldDB" id="A0A024G2M8"/>
<dbReference type="OrthoDB" id="125347at2759"/>
<evidence type="ECO:0000313" key="2">
    <source>
        <dbReference type="EMBL" id="CCI41118.1"/>
    </source>
</evidence>
<dbReference type="InterPro" id="IPR009057">
    <property type="entry name" value="Homeodomain-like_sf"/>
</dbReference>
<dbReference type="EMBL" id="CAIX01000015">
    <property type="protein sequence ID" value="CCI41118.1"/>
    <property type="molecule type" value="Genomic_DNA"/>
</dbReference>
<protein>
    <recommendedName>
        <fullName evidence="1">HTH psq-type domain-containing protein</fullName>
    </recommendedName>
</protein>
<proteinExistence type="predicted"/>
<comment type="caution">
    <text evidence="2">The sequence shown here is derived from an EMBL/GenBank/DDBJ whole genome shotgun (WGS) entry which is preliminary data.</text>
</comment>
<dbReference type="InParanoid" id="A0A024G2M8"/>
<dbReference type="GO" id="GO:0003677">
    <property type="term" value="F:DNA binding"/>
    <property type="evidence" value="ECO:0007669"/>
    <property type="project" value="InterPro"/>
</dbReference>
<evidence type="ECO:0000313" key="3">
    <source>
        <dbReference type="Proteomes" id="UP000053237"/>
    </source>
</evidence>
<gene>
    <name evidence="2" type="ORF">BN9_019020</name>
</gene>
<dbReference type="InterPro" id="IPR007889">
    <property type="entry name" value="HTH_Psq"/>
</dbReference>
<sequence>MSHKLLIGSTVMTMISPLPKFQYFLDYARQHAFDRNEVHKDSIKEPKIAPLDHKSLSSHILVWEKPHPSSGKGDSEEILFSWEPIEKTFRSIYSHCLYRYKWNEAGHQSVVMKKQDRRKYLRQRDRCEIVRRVSAGEKQAHLAKEFGVSRAAVCYLLKHQKQILQRSAPQ</sequence>
<reference evidence="2 3" key="1">
    <citation type="submission" date="2012-05" db="EMBL/GenBank/DDBJ databases">
        <title>Recombination and specialization in a pathogen metapopulation.</title>
        <authorList>
            <person name="Gardiner A."/>
            <person name="Kemen E."/>
            <person name="Schultz-Larsen T."/>
            <person name="MacLean D."/>
            <person name="Van Oosterhout C."/>
            <person name="Jones J.D.G."/>
        </authorList>
    </citation>
    <scope>NUCLEOTIDE SEQUENCE [LARGE SCALE GENOMIC DNA]</scope>
    <source>
        <strain evidence="2 3">Ac Nc2</strain>
    </source>
</reference>
<dbReference type="SUPFAM" id="SSF46689">
    <property type="entry name" value="Homeodomain-like"/>
    <property type="match status" value="1"/>
</dbReference>